<protein>
    <submittedName>
        <fullName evidence="1">Uncharacterized protein</fullName>
    </submittedName>
</protein>
<dbReference type="SUPFAM" id="SSF56672">
    <property type="entry name" value="DNA/RNA polymerases"/>
    <property type="match status" value="1"/>
</dbReference>
<proteinExistence type="predicted"/>
<organism evidence="1 2">
    <name type="scientific">Austropuccinia psidii MF-1</name>
    <dbReference type="NCBI Taxonomy" id="1389203"/>
    <lineage>
        <taxon>Eukaryota</taxon>
        <taxon>Fungi</taxon>
        <taxon>Dikarya</taxon>
        <taxon>Basidiomycota</taxon>
        <taxon>Pucciniomycotina</taxon>
        <taxon>Pucciniomycetes</taxon>
        <taxon>Pucciniales</taxon>
        <taxon>Sphaerophragmiaceae</taxon>
        <taxon>Austropuccinia</taxon>
    </lineage>
</organism>
<dbReference type="AlphaFoldDB" id="A0A9Q3EVI1"/>
<dbReference type="OrthoDB" id="6060525at2759"/>
<dbReference type="Proteomes" id="UP000765509">
    <property type="component" value="Unassembled WGS sequence"/>
</dbReference>
<comment type="caution">
    <text evidence="1">The sequence shown here is derived from an EMBL/GenBank/DDBJ whole genome shotgun (WGS) entry which is preliminary data.</text>
</comment>
<keyword evidence="2" id="KW-1185">Reference proteome</keyword>
<dbReference type="InterPro" id="IPR043502">
    <property type="entry name" value="DNA/RNA_pol_sf"/>
</dbReference>
<name>A0A9Q3EVI1_9BASI</name>
<sequence>MYSIDLNKNKNKYFTISDNKHQKFAFLPFKIKMTVNKVSPVNLELEKLKSEQMNEAEVSLHLTETQENELSTPLYDHKEAFSTDKEPLGKIISHEIDIILSIERPYPPLSRRPAYPASQKLREALELHIKEFLDLGVIRQLGHNEEVEINTPVIVVYNNGKSRIFGDFRALKIYTVTDRYSK</sequence>
<dbReference type="Gene3D" id="3.10.10.10">
    <property type="entry name" value="HIV Type 1 Reverse Transcriptase, subunit A, domain 1"/>
    <property type="match status" value="1"/>
</dbReference>
<evidence type="ECO:0000313" key="2">
    <source>
        <dbReference type="Proteomes" id="UP000765509"/>
    </source>
</evidence>
<dbReference type="EMBL" id="AVOT02034851">
    <property type="protein sequence ID" value="MBW0529081.1"/>
    <property type="molecule type" value="Genomic_DNA"/>
</dbReference>
<accession>A0A9Q3EVI1</accession>
<reference evidence="1" key="1">
    <citation type="submission" date="2021-03" db="EMBL/GenBank/DDBJ databases">
        <title>Draft genome sequence of rust myrtle Austropuccinia psidii MF-1, a brazilian biotype.</title>
        <authorList>
            <person name="Quecine M.C."/>
            <person name="Pachon D.M.R."/>
            <person name="Bonatelli M.L."/>
            <person name="Correr F.H."/>
            <person name="Franceschini L.M."/>
            <person name="Leite T.F."/>
            <person name="Margarido G.R.A."/>
            <person name="Almeida C.A."/>
            <person name="Ferrarezi J.A."/>
            <person name="Labate C.A."/>
        </authorList>
    </citation>
    <scope>NUCLEOTIDE SEQUENCE</scope>
    <source>
        <strain evidence="1">MF-1</strain>
    </source>
</reference>
<gene>
    <name evidence="1" type="ORF">O181_068796</name>
</gene>
<evidence type="ECO:0000313" key="1">
    <source>
        <dbReference type="EMBL" id="MBW0529081.1"/>
    </source>
</evidence>